<organism evidence="1 2">
    <name type="scientific">Cellulomonas triticagri</name>
    <dbReference type="NCBI Taxonomy" id="2483352"/>
    <lineage>
        <taxon>Bacteria</taxon>
        <taxon>Bacillati</taxon>
        <taxon>Actinomycetota</taxon>
        <taxon>Actinomycetes</taxon>
        <taxon>Micrococcales</taxon>
        <taxon>Cellulomonadaceae</taxon>
        <taxon>Cellulomonas</taxon>
    </lineage>
</organism>
<sequence length="528" mass="56054">MAVASGTEHHETTRAGVLTRWTEIPGDVYGFLVFGLGQRDLAPRFAGAHHLVEHLVMRRVGPVATEHNAFSSSDSVVFHASGTADDVLGFLRRVGAAVRDLATVTQTEVDLERAAIMAEIGPDGVYASGDVLLPRFGPTGLGMVDIGHAALPALSTQDVLAFAASWFTTGNARLVLTTEPPADLDLGLPPGSAPGRVTQAAPLPVRTPAYVVGASDGVALSLLVGADPATRWLVADVLVEALRRHLRGARGLVYDVQLHAMRVDEDRVCWTVLTDPHDGSVDETALEAFAVVTDLAASGPDAGLLDHVRATALAEHRSVDGRVGRLLGAAELDLRGWSAAPEQALRDRIEAITGDEIAAVLRASVPSLLLCVPGRLGISEDTEARLVASGLTLHQPLATYDGMTPQEIQEDLLTDGFPGSGNGSLLRPAMSSHRGRRFSPWRKSEVLIGRHQIAVVDVGGRIRVEDVALLGRDDDGDVEVITRQGGVLFLNPANFRGAVEPWDRFVAGLPPEVVRHKSGYRGRPDEAG</sequence>
<evidence type="ECO:0000313" key="1">
    <source>
        <dbReference type="EMBL" id="RMI12746.1"/>
    </source>
</evidence>
<dbReference type="RefSeq" id="WP_122148795.1">
    <property type="nucleotide sequence ID" value="NZ_RFFI01000030.1"/>
</dbReference>
<keyword evidence="2" id="KW-1185">Reference proteome</keyword>
<dbReference type="GO" id="GO:0046872">
    <property type="term" value="F:metal ion binding"/>
    <property type="evidence" value="ECO:0007669"/>
    <property type="project" value="InterPro"/>
</dbReference>
<comment type="caution">
    <text evidence="1">The sequence shown here is derived from an EMBL/GenBank/DDBJ whole genome shotgun (WGS) entry which is preliminary data.</text>
</comment>
<dbReference type="AlphaFoldDB" id="A0A3M2JKK5"/>
<proteinExistence type="predicted"/>
<dbReference type="Gene3D" id="3.30.830.10">
    <property type="entry name" value="Metalloenzyme, LuxS/M16 peptidase-like"/>
    <property type="match status" value="2"/>
</dbReference>
<name>A0A3M2JKK5_9CELL</name>
<dbReference type="SUPFAM" id="SSF63411">
    <property type="entry name" value="LuxS/MPP-like metallohydrolase"/>
    <property type="match status" value="2"/>
</dbReference>
<gene>
    <name evidence="1" type="ORF">EBM89_07335</name>
</gene>
<dbReference type="InterPro" id="IPR011249">
    <property type="entry name" value="Metalloenz_LuxS/M16"/>
</dbReference>
<dbReference type="Proteomes" id="UP000269289">
    <property type="component" value="Unassembled WGS sequence"/>
</dbReference>
<dbReference type="OrthoDB" id="3798591at2"/>
<accession>A0A3M2JKK5</accession>
<reference evidence="1 2" key="1">
    <citation type="submission" date="2018-10" db="EMBL/GenBank/DDBJ databases">
        <title>Isolation, diversity and antifungal activity of actinobacteria from wheat.</title>
        <authorList>
            <person name="Han C."/>
        </authorList>
    </citation>
    <scope>NUCLEOTIDE SEQUENCE [LARGE SCALE GENOMIC DNA]</scope>
    <source>
        <strain evidence="1 2">NEAU-YY56</strain>
    </source>
</reference>
<evidence type="ECO:0000313" key="2">
    <source>
        <dbReference type="Proteomes" id="UP000269289"/>
    </source>
</evidence>
<dbReference type="EMBL" id="RFFI01000030">
    <property type="protein sequence ID" value="RMI12746.1"/>
    <property type="molecule type" value="Genomic_DNA"/>
</dbReference>
<protein>
    <submittedName>
        <fullName evidence="1">Insulinase family protein</fullName>
    </submittedName>
</protein>